<dbReference type="Proteomes" id="UP001254832">
    <property type="component" value="Unassembled WGS sequence"/>
</dbReference>
<dbReference type="EMBL" id="JAVDTR010000003">
    <property type="protein sequence ID" value="MDR6722841.1"/>
    <property type="molecule type" value="Genomic_DNA"/>
</dbReference>
<evidence type="ECO:0000256" key="1">
    <source>
        <dbReference type="SAM" id="Phobius"/>
    </source>
</evidence>
<dbReference type="InterPro" id="IPR025436">
    <property type="entry name" value="DUF4179"/>
</dbReference>
<comment type="caution">
    <text evidence="3">The sequence shown here is derived from an EMBL/GenBank/DDBJ whole genome shotgun (WGS) entry which is preliminary data.</text>
</comment>
<dbReference type="AlphaFoldDB" id="A0AAP5LLA3"/>
<feature type="domain" description="DUF4179" evidence="2">
    <location>
        <begin position="53"/>
        <end position="133"/>
    </location>
</feature>
<dbReference type="Gene3D" id="2.60.40.1630">
    <property type="entry name" value="bacillus anthracis domain"/>
    <property type="match status" value="1"/>
</dbReference>
<organism evidence="3 4">
    <name type="scientific">Paenibacillus amylolyticus</name>
    <dbReference type="NCBI Taxonomy" id="1451"/>
    <lineage>
        <taxon>Bacteria</taxon>
        <taxon>Bacillati</taxon>
        <taxon>Bacillota</taxon>
        <taxon>Bacilli</taxon>
        <taxon>Bacillales</taxon>
        <taxon>Paenibacillaceae</taxon>
        <taxon>Paenibacillus</taxon>
    </lineage>
</organism>
<dbReference type="Pfam" id="PF13786">
    <property type="entry name" value="DUF4179"/>
    <property type="match status" value="1"/>
</dbReference>
<name>A0AAP5LLA3_PAEAM</name>
<gene>
    <name evidence="3" type="ORF">J2W91_001293</name>
</gene>
<protein>
    <recommendedName>
        <fullName evidence="2">DUF4179 domain-containing protein</fullName>
    </recommendedName>
</protein>
<evidence type="ECO:0000259" key="2">
    <source>
        <dbReference type="Pfam" id="PF13786"/>
    </source>
</evidence>
<keyword evidence="1" id="KW-0812">Transmembrane</keyword>
<proteinExistence type="predicted"/>
<evidence type="ECO:0000313" key="4">
    <source>
        <dbReference type="Proteomes" id="UP001254832"/>
    </source>
</evidence>
<keyword evidence="1" id="KW-1133">Transmembrane helix</keyword>
<accession>A0AAP5LLA3</accession>
<evidence type="ECO:0000313" key="3">
    <source>
        <dbReference type="EMBL" id="MDR6722841.1"/>
    </source>
</evidence>
<sequence>MVKSTENQLSHHLKNDKDMPYPDFDAMWNQITQDQERCPALHVSGTREYAGRRIQFKKTVLIGTAAVVLLATPVYAAVHYNWDDLLDGRSGIQHALQMELGQQLNQSMTLDGVTLTLDTAFTDDNRTVILYTLDPGKYTGDNIEFSSIGLQGEDGKLIEGRYHHVYDTDESKFKGYFETEWTPKGKLADVHFTVGGIQMLVPAEAPLTIDPLQKDVQTFNIDKDGLGTLEVSAFNDKQNQVMLSTSLTFEQPEVREYAFPQVIIYDHDGNVINESTGGVFGTPGDHGEYTAEQNYNLETLKQSAASYVLAYNRQESQVSQPFNIGIQLDKTEMLSGTSTRALNLPMEGLPEGAQIKEAIITPTQIRVIISHQEKYMPLPYLNYTLDVEGATLYGGLMNSGLKYETELRFEITPGMEVNQDTPITLIASHKINRFHGEFEPVTLTQISEKPQQLDTMLGGYVVHWTYYRKDGDLYVERYSDDPRFGGVNQTYMIENGKRNYGKMSKVQFSGDGDNKGIDQYKQYTSDTATVYPWAYSTEEPESEVSVQLQERTK</sequence>
<feature type="transmembrane region" description="Helical" evidence="1">
    <location>
        <begin position="60"/>
        <end position="82"/>
    </location>
</feature>
<keyword evidence="1" id="KW-0472">Membrane</keyword>
<reference evidence="3" key="1">
    <citation type="submission" date="2023-07" db="EMBL/GenBank/DDBJ databases">
        <title>Sorghum-associated microbial communities from plants grown in Nebraska, USA.</title>
        <authorList>
            <person name="Schachtman D."/>
        </authorList>
    </citation>
    <scope>NUCLEOTIDE SEQUENCE</scope>
    <source>
        <strain evidence="3">BE80</strain>
    </source>
</reference>